<dbReference type="Gene3D" id="3.30.750.24">
    <property type="entry name" value="STAS domain"/>
    <property type="match status" value="1"/>
</dbReference>
<name>A0A1F7FKR9_UNCRA</name>
<dbReference type="PROSITE" id="PS50801">
    <property type="entry name" value="STAS"/>
    <property type="match status" value="1"/>
</dbReference>
<gene>
    <name evidence="2" type="ORF">A2519_14365</name>
</gene>
<evidence type="ECO:0000313" key="2">
    <source>
        <dbReference type="EMBL" id="OGK07305.1"/>
    </source>
</evidence>
<sequence>MKMKVKISDTRAVIFLPQKLLRESTMFFTDAVQEAVKKGATTIVLDMSGTTMLDSSALGAFIYARKLYPRDKVEIIIHKPQGYIRTLIENARINVLFPISGNGEAA</sequence>
<evidence type="ECO:0000259" key="1">
    <source>
        <dbReference type="PROSITE" id="PS50801"/>
    </source>
</evidence>
<comment type="caution">
    <text evidence="2">The sequence shown here is derived from an EMBL/GenBank/DDBJ whole genome shotgun (WGS) entry which is preliminary data.</text>
</comment>
<dbReference type="Proteomes" id="UP000179243">
    <property type="component" value="Unassembled WGS sequence"/>
</dbReference>
<reference evidence="2 3" key="1">
    <citation type="journal article" date="2016" name="Nat. Commun.">
        <title>Thousands of microbial genomes shed light on interconnected biogeochemical processes in an aquifer system.</title>
        <authorList>
            <person name="Anantharaman K."/>
            <person name="Brown C.T."/>
            <person name="Hug L.A."/>
            <person name="Sharon I."/>
            <person name="Castelle C.J."/>
            <person name="Probst A.J."/>
            <person name="Thomas B.C."/>
            <person name="Singh A."/>
            <person name="Wilkins M.J."/>
            <person name="Karaoz U."/>
            <person name="Brodie E.L."/>
            <person name="Williams K.H."/>
            <person name="Hubbard S.S."/>
            <person name="Banfield J.F."/>
        </authorList>
    </citation>
    <scope>NUCLEOTIDE SEQUENCE [LARGE SCALE GENOMIC DNA]</scope>
</reference>
<feature type="domain" description="STAS" evidence="1">
    <location>
        <begin position="1"/>
        <end position="106"/>
    </location>
</feature>
<organism evidence="2 3">
    <name type="scientific">Candidatus Raymondbacteria bacterium RIFOXYD12_FULL_49_13</name>
    <dbReference type="NCBI Taxonomy" id="1817890"/>
    <lineage>
        <taxon>Bacteria</taxon>
        <taxon>Raymondiibacteriota</taxon>
    </lineage>
</organism>
<dbReference type="CDD" id="cd07043">
    <property type="entry name" value="STAS_anti-anti-sigma_factors"/>
    <property type="match status" value="1"/>
</dbReference>
<protein>
    <recommendedName>
        <fullName evidence="1">STAS domain-containing protein</fullName>
    </recommendedName>
</protein>
<dbReference type="SUPFAM" id="SSF52091">
    <property type="entry name" value="SpoIIaa-like"/>
    <property type="match status" value="1"/>
</dbReference>
<proteinExistence type="predicted"/>
<dbReference type="EMBL" id="MFYX01000011">
    <property type="protein sequence ID" value="OGK07305.1"/>
    <property type="molecule type" value="Genomic_DNA"/>
</dbReference>
<dbReference type="Pfam" id="PF01740">
    <property type="entry name" value="STAS"/>
    <property type="match status" value="1"/>
</dbReference>
<accession>A0A1F7FKR9</accession>
<evidence type="ECO:0000313" key="3">
    <source>
        <dbReference type="Proteomes" id="UP000179243"/>
    </source>
</evidence>
<dbReference type="AlphaFoldDB" id="A0A1F7FKR9"/>
<dbReference type="InterPro" id="IPR036513">
    <property type="entry name" value="STAS_dom_sf"/>
</dbReference>
<dbReference type="InterPro" id="IPR002645">
    <property type="entry name" value="STAS_dom"/>
</dbReference>